<evidence type="ECO:0000313" key="22">
    <source>
        <dbReference type="Proteomes" id="UP000319619"/>
    </source>
</evidence>
<dbReference type="SUPFAM" id="SSF51905">
    <property type="entry name" value="FAD/NAD(P)-binding domain"/>
    <property type="match status" value="1"/>
</dbReference>
<gene>
    <name evidence="21" type="ORF">CEE37_12675</name>
</gene>
<keyword evidence="11 18" id="KW-0472">Membrane</keyword>
<comment type="caution">
    <text evidence="21">The sequence shown here is derived from an EMBL/GenBank/DDBJ whole genome shotgun (WGS) entry which is preliminary data.</text>
</comment>
<dbReference type="InterPro" id="IPR014006">
    <property type="entry name" value="Succ_Dhase_FrdA_Gneg"/>
</dbReference>
<dbReference type="PANTHER" id="PTHR11632">
    <property type="entry name" value="SUCCINATE DEHYDROGENASE 2 FLAVOPROTEIN SUBUNIT"/>
    <property type="match status" value="1"/>
</dbReference>
<comment type="catalytic activity">
    <reaction evidence="12 18">
        <text>a quinone + succinate = fumarate + a quinol</text>
        <dbReference type="Rhea" id="RHEA:40523"/>
        <dbReference type="ChEBI" id="CHEBI:24646"/>
        <dbReference type="ChEBI" id="CHEBI:29806"/>
        <dbReference type="ChEBI" id="CHEBI:30031"/>
        <dbReference type="ChEBI" id="CHEBI:132124"/>
        <dbReference type="EC" id="1.3.5.1"/>
    </reaction>
</comment>
<dbReference type="NCBIfam" id="TIGR01812">
    <property type="entry name" value="sdhA_frdA_Gneg"/>
    <property type="match status" value="1"/>
</dbReference>
<dbReference type="SUPFAM" id="SSF56425">
    <property type="entry name" value="Succinate dehydrogenase/fumarate reductase flavoprotein, catalytic domain"/>
    <property type="match status" value="1"/>
</dbReference>
<dbReference type="Pfam" id="PF00890">
    <property type="entry name" value="FAD_binding_2"/>
    <property type="match status" value="1"/>
</dbReference>
<dbReference type="Gene3D" id="4.10.80.40">
    <property type="entry name" value="succinate dehydrogenase protein domain"/>
    <property type="match status" value="1"/>
</dbReference>
<feature type="binding site" evidence="15">
    <location>
        <position position="357"/>
    </location>
    <ligand>
        <name>substrate</name>
    </ligand>
</feature>
<keyword evidence="7 16" id="KW-0285">Flavoprotein</keyword>
<evidence type="ECO:0000256" key="7">
    <source>
        <dbReference type="ARBA" id="ARBA00022630"/>
    </source>
</evidence>
<name>A0A532UTU5_UNCL8</name>
<dbReference type="Proteomes" id="UP000319619">
    <property type="component" value="Unassembled WGS sequence"/>
</dbReference>
<evidence type="ECO:0000256" key="3">
    <source>
        <dbReference type="ARBA" id="ARBA00008040"/>
    </source>
</evidence>
<dbReference type="InterPro" id="IPR015939">
    <property type="entry name" value="Fum_Rdtase/Succ_DH_flav-like_C"/>
</dbReference>
<feature type="domain" description="Fumarate reductase/succinate dehydrogenase flavoprotein-like C-terminal" evidence="20">
    <location>
        <begin position="459"/>
        <end position="584"/>
    </location>
</feature>
<keyword evidence="9 18" id="KW-0249">Electron transport</keyword>
<evidence type="ECO:0000256" key="5">
    <source>
        <dbReference type="ARBA" id="ARBA00019965"/>
    </source>
</evidence>
<accession>A0A532UTU5</accession>
<evidence type="ECO:0000256" key="4">
    <source>
        <dbReference type="ARBA" id="ARBA00012792"/>
    </source>
</evidence>
<sequence length="584" mass="64675">MIYHQHEVVIIGAGLAGSRAALEVSKVADCAVISKIFPSRSHSGAAQGGMGASLGNLDDDNWEFHMFDTVKGSDYLGDQDAAEILAKDAPEVIYELEHLGAPFSRTPEGKIAQRKFGGHTLNFGEKPALRACYSADYTGHVLLHTLFEQCIKHSVRFYSEFQMVHLIVKDNVCRGIVAWDICNGGLHVFRAKAVLFATGGYGRAYKITTNAHANTGDGLGMVLNAGLPLEDMEFVQFHPTGIYRNGILMTEGARGEGAYLLNKDGERFMKHYAPTLMELAPRDMVARAIQTEINEGRGCQSPEQKEQGIPGDFVHLDISHLGEAKLREVLPQIFDLARNFAGVDVAKEPTPIQPTAHYSMGGIPCTTDGRVISDHDNTIVRGLYAAGECACISVHGANRLGCNSTLDATLYGRRTGHTIARDVGDMIYEELPADGPDEAQKNLQWFFDADGRENVADIRSELQDTMMINCGIFREEKLLTEQLGIIKNLQDRFGKIGVKDKNQQFNTEVMEAMELGHLLNFSEVIVTGAVARQESRGAHARNDFTDRDDKNWLKHTLAYRENGDIRLDFKPVIITRFEPKERKY</sequence>
<feature type="binding site" evidence="16">
    <location>
        <position position="217"/>
    </location>
    <ligand>
        <name>FAD</name>
        <dbReference type="ChEBI" id="CHEBI:57692"/>
    </ligand>
</feature>
<dbReference type="Gene3D" id="3.50.50.60">
    <property type="entry name" value="FAD/NAD(P)-binding domain"/>
    <property type="match status" value="1"/>
</dbReference>
<dbReference type="SUPFAM" id="SSF46977">
    <property type="entry name" value="Succinate dehydrogenase/fumarate reductase flavoprotein C-terminal domain"/>
    <property type="match status" value="1"/>
</dbReference>
<feature type="binding site" evidence="15">
    <location>
        <position position="238"/>
    </location>
    <ligand>
        <name>substrate</name>
    </ligand>
</feature>
<comment type="subcellular location">
    <subcellularLocation>
        <location evidence="1">Cell inner membrane</location>
        <topology evidence="1">Peripheral membrane protein</topology>
        <orientation evidence="1">Cytoplasmic side</orientation>
    </subcellularLocation>
</comment>
<evidence type="ECO:0000256" key="13">
    <source>
        <dbReference type="NCBIfam" id="TIGR01816"/>
    </source>
</evidence>
<feature type="binding site" evidence="15">
    <location>
        <position position="399"/>
    </location>
    <ligand>
        <name>substrate</name>
    </ligand>
</feature>
<dbReference type="GO" id="GO:0009055">
    <property type="term" value="F:electron transfer activity"/>
    <property type="evidence" value="ECO:0007669"/>
    <property type="project" value="TreeGrafter"/>
</dbReference>
<dbReference type="UniPathway" id="UPA00223">
    <property type="reaction ID" value="UER01005"/>
</dbReference>
<comment type="cofactor">
    <cofactor evidence="16">
        <name>FAD</name>
        <dbReference type="ChEBI" id="CHEBI:57692"/>
    </cofactor>
    <text evidence="16">Flavinylated by SdhE, about 5% flavinylation occurs in the absence of SdhE.</text>
</comment>
<keyword evidence="18" id="KW-0816">Tricarboxylic acid cycle</keyword>
<evidence type="ECO:0000256" key="17">
    <source>
        <dbReference type="PIRSR" id="PIRSR611281-4"/>
    </source>
</evidence>
<comment type="similarity">
    <text evidence="3 18">Belongs to the FAD-dependent oxidoreductase 2 family. FRD/SDH subfamily.</text>
</comment>
<dbReference type="Gene3D" id="1.20.58.100">
    <property type="entry name" value="Fumarate reductase/succinate dehydrogenase flavoprotein-like, C-terminal domain"/>
    <property type="match status" value="1"/>
</dbReference>
<evidence type="ECO:0000256" key="6">
    <source>
        <dbReference type="ARBA" id="ARBA00022448"/>
    </source>
</evidence>
<feature type="binding site" evidence="16">
    <location>
        <begin position="34"/>
        <end position="49"/>
    </location>
    <ligand>
        <name>FAD</name>
        <dbReference type="ChEBI" id="CHEBI:57692"/>
    </ligand>
</feature>
<evidence type="ECO:0000256" key="18">
    <source>
        <dbReference type="RuleBase" id="RU362051"/>
    </source>
</evidence>
<dbReference type="FunFam" id="1.20.58.100:FF:000001">
    <property type="entry name" value="Succinate dehydrogenase flavoprotein subunit (SdhA)"/>
    <property type="match status" value="1"/>
</dbReference>
<dbReference type="InterPro" id="IPR011281">
    <property type="entry name" value="Succ_DH_flav_su_fwd"/>
</dbReference>
<evidence type="ECO:0000256" key="2">
    <source>
        <dbReference type="ARBA" id="ARBA00004894"/>
    </source>
</evidence>
<keyword evidence="10 18" id="KW-0560">Oxidoreductase</keyword>
<evidence type="ECO:0000259" key="19">
    <source>
        <dbReference type="Pfam" id="PF00890"/>
    </source>
</evidence>
<evidence type="ECO:0000256" key="9">
    <source>
        <dbReference type="ARBA" id="ARBA00022982"/>
    </source>
</evidence>
<dbReference type="GO" id="GO:0008177">
    <property type="term" value="F:succinate dehydrogenase (quinone) activity"/>
    <property type="evidence" value="ECO:0007669"/>
    <property type="project" value="UniProtKB-EC"/>
</dbReference>
<feature type="binding site" evidence="16">
    <location>
        <position position="388"/>
    </location>
    <ligand>
        <name>FAD</name>
        <dbReference type="ChEBI" id="CHEBI:57692"/>
    </ligand>
</feature>
<feature type="binding site" evidence="16">
    <location>
        <begin position="12"/>
        <end position="17"/>
    </location>
    <ligand>
        <name>FAD</name>
        <dbReference type="ChEBI" id="CHEBI:57692"/>
    </ligand>
</feature>
<dbReference type="NCBIfam" id="TIGR01816">
    <property type="entry name" value="sdhA_forward"/>
    <property type="match status" value="1"/>
</dbReference>
<dbReference type="InterPro" id="IPR003953">
    <property type="entry name" value="FAD-dep_OxRdtase_2_FAD-bd"/>
</dbReference>
<dbReference type="InterPro" id="IPR003952">
    <property type="entry name" value="FRD_SDH_FAD_BS"/>
</dbReference>
<evidence type="ECO:0000256" key="10">
    <source>
        <dbReference type="ARBA" id="ARBA00023002"/>
    </source>
</evidence>
<dbReference type="PIRSF" id="PIRSF000171">
    <property type="entry name" value="SDHA_APRA_LASPO"/>
    <property type="match status" value="1"/>
</dbReference>
<evidence type="ECO:0000256" key="16">
    <source>
        <dbReference type="PIRSR" id="PIRSR611281-3"/>
    </source>
</evidence>
<evidence type="ECO:0000256" key="15">
    <source>
        <dbReference type="PIRSR" id="PIRSR611281-2"/>
    </source>
</evidence>
<evidence type="ECO:0000256" key="8">
    <source>
        <dbReference type="ARBA" id="ARBA00022827"/>
    </source>
</evidence>
<feature type="active site" description="Proton acceptor" evidence="14">
    <location>
        <position position="282"/>
    </location>
</feature>
<evidence type="ECO:0000256" key="1">
    <source>
        <dbReference type="ARBA" id="ARBA00004515"/>
    </source>
</evidence>
<dbReference type="FunFam" id="4.10.80.40:FF:000003">
    <property type="entry name" value="Fumarate reductase flavoprotein subunit"/>
    <property type="match status" value="1"/>
</dbReference>
<dbReference type="GO" id="GO:0022900">
    <property type="term" value="P:electron transport chain"/>
    <property type="evidence" value="ECO:0007669"/>
    <property type="project" value="UniProtKB-UniRule"/>
</dbReference>
<evidence type="ECO:0000256" key="14">
    <source>
        <dbReference type="PIRSR" id="PIRSR000171-1"/>
    </source>
</evidence>
<protein>
    <recommendedName>
        <fullName evidence="5 13">Succinate dehydrogenase flavoprotein subunit</fullName>
        <ecNumber evidence="4 18">1.3.5.1</ecNumber>
    </recommendedName>
</protein>
<dbReference type="InterPro" id="IPR030664">
    <property type="entry name" value="SdhA/FrdA/AprA"/>
</dbReference>
<dbReference type="EC" id="1.3.5.1" evidence="4 18"/>
<evidence type="ECO:0000259" key="20">
    <source>
        <dbReference type="Pfam" id="PF02910"/>
    </source>
</evidence>
<organism evidence="21 22">
    <name type="scientific">candidate division LCP-89 bacterium B3_LCP</name>
    <dbReference type="NCBI Taxonomy" id="2012998"/>
    <lineage>
        <taxon>Bacteria</taxon>
        <taxon>Pseudomonadati</taxon>
        <taxon>Bacteria division LCP-89</taxon>
    </lineage>
</organism>
<dbReference type="GO" id="GO:0009061">
    <property type="term" value="P:anaerobic respiration"/>
    <property type="evidence" value="ECO:0007669"/>
    <property type="project" value="TreeGrafter"/>
</dbReference>
<dbReference type="Pfam" id="PF02910">
    <property type="entry name" value="Succ_DH_flav_C"/>
    <property type="match status" value="1"/>
</dbReference>
<feature type="domain" description="FAD-dependent oxidoreductase 2 FAD-binding" evidence="19">
    <location>
        <begin position="8"/>
        <end position="404"/>
    </location>
</feature>
<dbReference type="FunFam" id="3.90.700.10:FF:000001">
    <property type="entry name" value="Mitochondrial succinate dehydrogenase flavoprotein subunit"/>
    <property type="match status" value="1"/>
</dbReference>
<dbReference type="PRINTS" id="PR00368">
    <property type="entry name" value="FADPNR"/>
</dbReference>
<dbReference type="GO" id="GO:0005886">
    <property type="term" value="C:plasma membrane"/>
    <property type="evidence" value="ECO:0007669"/>
    <property type="project" value="UniProtKB-SubCell"/>
</dbReference>
<reference evidence="21 22" key="1">
    <citation type="submission" date="2017-06" db="EMBL/GenBank/DDBJ databases">
        <title>Novel microbial phyla capable of carbon fixation and sulfur reduction in deep-sea sediments.</title>
        <authorList>
            <person name="Huang J."/>
            <person name="Baker B."/>
            <person name="Wang Y."/>
        </authorList>
    </citation>
    <scope>NUCLEOTIDE SEQUENCE [LARGE SCALE GENOMIC DNA]</scope>
    <source>
        <strain evidence="21">B3_LCP</strain>
    </source>
</reference>
<evidence type="ECO:0000313" key="21">
    <source>
        <dbReference type="EMBL" id="TKJ38368.1"/>
    </source>
</evidence>
<keyword evidence="6 18" id="KW-0813">Transport</keyword>
<feature type="modified residue" description="Tele-8alpha-FAD histidine" evidence="17">
    <location>
        <position position="42"/>
    </location>
</feature>
<dbReference type="InterPro" id="IPR037099">
    <property type="entry name" value="Fum_R/Succ_DH_flav-like_C_sf"/>
</dbReference>
<proteinExistence type="inferred from homology"/>
<dbReference type="GO" id="GO:0006099">
    <property type="term" value="P:tricarboxylic acid cycle"/>
    <property type="evidence" value="ECO:0007669"/>
    <property type="project" value="UniProtKB-UniRule"/>
</dbReference>
<dbReference type="InterPro" id="IPR027477">
    <property type="entry name" value="Succ_DH/fumarate_Rdtase_cat_sf"/>
</dbReference>
<keyword evidence="8 16" id="KW-0274">FAD</keyword>
<dbReference type="InterPro" id="IPR036188">
    <property type="entry name" value="FAD/NAD-bd_sf"/>
</dbReference>
<dbReference type="Gene3D" id="3.90.700.10">
    <property type="entry name" value="Succinate dehydrogenase/fumarate reductase flavoprotein, catalytic domain"/>
    <property type="match status" value="1"/>
</dbReference>
<dbReference type="AlphaFoldDB" id="A0A532UTU5"/>
<feature type="binding site" evidence="15">
    <location>
        <position position="250"/>
    </location>
    <ligand>
        <name>substrate</name>
    </ligand>
</feature>
<dbReference type="PROSITE" id="PS00504">
    <property type="entry name" value="FRD_SDH_FAD_BINDING"/>
    <property type="match status" value="1"/>
</dbReference>
<evidence type="ECO:0000256" key="12">
    <source>
        <dbReference type="ARBA" id="ARBA00049220"/>
    </source>
</evidence>
<dbReference type="PANTHER" id="PTHR11632:SF51">
    <property type="entry name" value="SUCCINATE DEHYDROGENASE [UBIQUINONE] FLAVOPROTEIN SUBUNIT, MITOCHONDRIAL"/>
    <property type="match status" value="1"/>
</dbReference>
<dbReference type="EMBL" id="NJBN01000010">
    <property type="protein sequence ID" value="TKJ38368.1"/>
    <property type="molecule type" value="Genomic_DNA"/>
</dbReference>
<evidence type="ECO:0000256" key="11">
    <source>
        <dbReference type="ARBA" id="ARBA00023136"/>
    </source>
</evidence>
<comment type="pathway">
    <text evidence="2 18">Carbohydrate metabolism; tricarboxylic acid cycle; fumarate from succinate (bacterial route): step 1/1.</text>
</comment>
<dbReference type="GO" id="GO:0050660">
    <property type="term" value="F:flavin adenine dinucleotide binding"/>
    <property type="evidence" value="ECO:0007669"/>
    <property type="project" value="UniProtKB-UniRule"/>
</dbReference>